<dbReference type="RefSeq" id="WP_005216231.1">
    <property type="nucleotide sequence ID" value="NZ_KB291715.1"/>
</dbReference>
<organism evidence="1 2">
    <name type="scientific">Clostridium celatum DSM 1785</name>
    <dbReference type="NCBI Taxonomy" id="545697"/>
    <lineage>
        <taxon>Bacteria</taxon>
        <taxon>Bacillati</taxon>
        <taxon>Bacillota</taxon>
        <taxon>Clostridia</taxon>
        <taxon>Eubacteriales</taxon>
        <taxon>Clostridiaceae</taxon>
        <taxon>Clostridium</taxon>
    </lineage>
</organism>
<keyword evidence="2" id="KW-1185">Reference proteome</keyword>
<evidence type="ECO:0008006" key="3">
    <source>
        <dbReference type="Google" id="ProtNLM"/>
    </source>
</evidence>
<dbReference type="OrthoDB" id="1933944at2"/>
<dbReference type="AlphaFoldDB" id="L1Q2S5"/>
<proteinExistence type="predicted"/>
<dbReference type="eggNOG" id="COG4098">
    <property type="taxonomic scope" value="Bacteria"/>
</dbReference>
<sequence length="330" mass="39415">MNYNELNKILNEINKWYSRRTKVLSIKTRPFNTFEVFTNIINKILNNNGKVLYILCSIINEDMYKKQTEIEETIFKNKTDEQLKKNLVFSPIDNINDKYEKYDLVIFDDISLFSKIGNESIKERVEQLYWNSRKMIIYTAEFVFPIGERLELMYLRSKNPMVEPRLLMTRIKLEEDIPLALFEYFKWFKENKKKVLIIVPSNDKVNKVYKHYYGILKSFNISVVKYNKNQNFKFLINVFKEHKESVFIITNNVGDYINQINDLNIVMLFADDFYFNYKKIVYICGAVHNDINIVSEVLMVTKELSEDIDVAKSIIRGFNQSLWEKGYLKI</sequence>
<dbReference type="EMBL" id="AMEZ01000134">
    <property type="protein sequence ID" value="EKY22211.1"/>
    <property type="molecule type" value="Genomic_DNA"/>
</dbReference>
<evidence type="ECO:0000313" key="2">
    <source>
        <dbReference type="Proteomes" id="UP000010420"/>
    </source>
</evidence>
<accession>L1Q2S5</accession>
<dbReference type="SUPFAM" id="SSF52540">
    <property type="entry name" value="P-loop containing nucleoside triphosphate hydrolases"/>
    <property type="match status" value="1"/>
</dbReference>
<protein>
    <recommendedName>
        <fullName evidence="3">Comf operon protein A, DNA transporter ATPase</fullName>
    </recommendedName>
</protein>
<name>L1Q2S5_9CLOT</name>
<dbReference type="HOGENOM" id="CLU_070757_0_0_9"/>
<evidence type="ECO:0000313" key="1">
    <source>
        <dbReference type="EMBL" id="EKY22211.1"/>
    </source>
</evidence>
<dbReference type="Proteomes" id="UP000010420">
    <property type="component" value="Unassembled WGS sequence"/>
</dbReference>
<dbReference type="PATRIC" id="fig|545697.3.peg.3274"/>
<comment type="caution">
    <text evidence="1">The sequence shown here is derived from an EMBL/GenBank/DDBJ whole genome shotgun (WGS) entry which is preliminary data.</text>
</comment>
<gene>
    <name evidence="1" type="ORF">HMPREF0216_03351</name>
</gene>
<dbReference type="STRING" id="545697.HMPREF0216_03351"/>
<reference evidence="1 2" key="1">
    <citation type="submission" date="2012-05" db="EMBL/GenBank/DDBJ databases">
        <authorList>
            <person name="Weinstock G."/>
            <person name="Sodergren E."/>
            <person name="Lobos E.A."/>
            <person name="Fulton L."/>
            <person name="Fulton R."/>
            <person name="Courtney L."/>
            <person name="Fronick C."/>
            <person name="O'Laughlin M."/>
            <person name="Godfrey J."/>
            <person name="Wilson R.M."/>
            <person name="Miner T."/>
            <person name="Farmer C."/>
            <person name="Delehaunty K."/>
            <person name="Cordes M."/>
            <person name="Minx P."/>
            <person name="Tomlinson C."/>
            <person name="Chen J."/>
            <person name="Wollam A."/>
            <person name="Pepin K.H."/>
            <person name="Bhonagiri V."/>
            <person name="Zhang X."/>
            <person name="Suruliraj S."/>
            <person name="Warren W."/>
            <person name="Mitreva M."/>
            <person name="Mardis E.R."/>
            <person name="Wilson R.K."/>
        </authorList>
    </citation>
    <scope>NUCLEOTIDE SEQUENCE [LARGE SCALE GENOMIC DNA]</scope>
    <source>
        <strain evidence="1 2">DSM 1785</strain>
    </source>
</reference>
<dbReference type="InterPro" id="IPR027417">
    <property type="entry name" value="P-loop_NTPase"/>
</dbReference>